<dbReference type="InterPro" id="IPR004017">
    <property type="entry name" value="Cys_rich_dom"/>
</dbReference>
<dbReference type="SUPFAM" id="SSF46548">
    <property type="entry name" value="alpha-helical ferredoxin"/>
    <property type="match status" value="1"/>
</dbReference>
<sequence>MKEGSLDAPVRHPIPWQEESFYDEEALDQELRRVFDICHGCRRCFNLCDSFPQLFDMIDESPNEEVEDLSADDMKKVVDACTLCDMCFMVKCPYVPPHEFDLDFPHLMLRHRAVENRKGKTPFVDKQLARIDRNSAIAGTVAGATNWATKKDNGFTRGVLQTVAGIDKRAHLPEFEDVPLTHKHPGNGPAPNSDAPAFGTRAAIYATCYGNFNDQTSGKAALDVLAHNGVQTRVEYPMCCGMPKLENGDIPAVASTAEQVAAHFSPIIDEGFDVVALTPSCALMMKFEWPLILPDNADVKKLAAATRDLSEYVVEISKAHGLMPIVPMEASIGIHFACHSRAQNMGPKAMEMLKLIPEAKPTIAERCSGHGGKWGIFRDNFDKAVKVGRPAARAVAKNNPDYMVSECPLAGPHLKQIMEMGNQDAVPERIGHPIELIAKAYGF</sequence>
<feature type="domain" description="Cysteine-rich" evidence="6">
    <location>
        <begin position="333"/>
        <end position="408"/>
    </location>
</feature>
<dbReference type="GO" id="GO:0051539">
    <property type="term" value="F:4 iron, 4 sulfur cluster binding"/>
    <property type="evidence" value="ECO:0007669"/>
    <property type="project" value="UniProtKB-KW"/>
</dbReference>
<evidence type="ECO:0000256" key="4">
    <source>
        <dbReference type="ARBA" id="ARBA00023004"/>
    </source>
</evidence>
<dbReference type="STRING" id="1123272.SAMN02745824_2112"/>
<keyword evidence="8" id="KW-1185">Reference proteome</keyword>
<dbReference type="OrthoDB" id="9765258at2"/>
<dbReference type="Pfam" id="PF02754">
    <property type="entry name" value="CCG"/>
    <property type="match status" value="2"/>
</dbReference>
<evidence type="ECO:0000256" key="1">
    <source>
        <dbReference type="ARBA" id="ARBA00022485"/>
    </source>
</evidence>
<proteinExistence type="predicted"/>
<dbReference type="EMBL" id="FSQW01000002">
    <property type="protein sequence ID" value="SIN87124.1"/>
    <property type="molecule type" value="Genomic_DNA"/>
</dbReference>
<evidence type="ECO:0000256" key="5">
    <source>
        <dbReference type="ARBA" id="ARBA00023014"/>
    </source>
</evidence>
<protein>
    <submittedName>
        <fullName evidence="7">Glycerol-3-phosphate dehydrogenase subunit C</fullName>
    </submittedName>
</protein>
<keyword evidence="1" id="KW-0004">4Fe-4S</keyword>
<dbReference type="RefSeq" id="WP_074205201.1">
    <property type="nucleotide sequence ID" value="NZ_FSQW01000002.1"/>
</dbReference>
<dbReference type="GO" id="GO:0046872">
    <property type="term" value="F:metal ion binding"/>
    <property type="evidence" value="ECO:0007669"/>
    <property type="project" value="UniProtKB-KW"/>
</dbReference>
<evidence type="ECO:0000313" key="7">
    <source>
        <dbReference type="EMBL" id="SIN87124.1"/>
    </source>
</evidence>
<dbReference type="PANTHER" id="PTHR32479:SF19">
    <property type="entry name" value="ANAEROBIC GLYCEROL-3-PHOSPHATE DEHYDROGENASE SUBUNIT C"/>
    <property type="match status" value="1"/>
</dbReference>
<dbReference type="AlphaFoldDB" id="A0A1N6EVV9"/>
<evidence type="ECO:0000259" key="6">
    <source>
        <dbReference type="Pfam" id="PF02754"/>
    </source>
</evidence>
<accession>A0A1N6EVV9</accession>
<dbReference type="PANTHER" id="PTHR32479">
    <property type="entry name" value="GLYCOLATE OXIDASE IRON-SULFUR SUBUNIT"/>
    <property type="match status" value="1"/>
</dbReference>
<keyword evidence="3" id="KW-0677">Repeat</keyword>
<keyword evidence="5" id="KW-0411">Iron-sulfur</keyword>
<evidence type="ECO:0000256" key="2">
    <source>
        <dbReference type="ARBA" id="ARBA00022723"/>
    </source>
</evidence>
<evidence type="ECO:0000313" key="8">
    <source>
        <dbReference type="Proteomes" id="UP000185192"/>
    </source>
</evidence>
<evidence type="ECO:0000256" key="3">
    <source>
        <dbReference type="ARBA" id="ARBA00022737"/>
    </source>
</evidence>
<dbReference type="GO" id="GO:0016491">
    <property type="term" value="F:oxidoreductase activity"/>
    <property type="evidence" value="ECO:0007669"/>
    <property type="project" value="UniProtKB-ARBA"/>
</dbReference>
<dbReference type="Proteomes" id="UP000185192">
    <property type="component" value="Unassembled WGS sequence"/>
</dbReference>
<organism evidence="7 8">
    <name type="scientific">Parasphingorhabdus marina DSM 22363</name>
    <dbReference type="NCBI Taxonomy" id="1123272"/>
    <lineage>
        <taxon>Bacteria</taxon>
        <taxon>Pseudomonadati</taxon>
        <taxon>Pseudomonadota</taxon>
        <taxon>Alphaproteobacteria</taxon>
        <taxon>Sphingomonadales</taxon>
        <taxon>Sphingomonadaceae</taxon>
        <taxon>Parasphingorhabdus</taxon>
    </lineage>
</organism>
<keyword evidence="4" id="KW-0408">Iron</keyword>
<gene>
    <name evidence="7" type="ORF">SAMN02745824_2112</name>
</gene>
<keyword evidence="2" id="KW-0479">Metal-binding</keyword>
<name>A0A1N6EVV9_9SPHN</name>
<feature type="domain" description="Cysteine-rich" evidence="6">
    <location>
        <begin position="203"/>
        <end position="286"/>
    </location>
</feature>
<reference evidence="8" key="1">
    <citation type="submission" date="2016-11" db="EMBL/GenBank/DDBJ databases">
        <authorList>
            <person name="Varghese N."/>
            <person name="Submissions S."/>
        </authorList>
    </citation>
    <scope>NUCLEOTIDE SEQUENCE [LARGE SCALE GENOMIC DNA]</scope>
    <source>
        <strain evidence="8">DSM 22363</strain>
    </source>
</reference>